<dbReference type="InterPro" id="IPR051081">
    <property type="entry name" value="HTH_MetalResp_TranReg"/>
</dbReference>
<dbReference type="PROSITE" id="PS50987">
    <property type="entry name" value="HTH_ARSR_2"/>
    <property type="match status" value="1"/>
</dbReference>
<dbReference type="GO" id="GO:0003677">
    <property type="term" value="F:DNA binding"/>
    <property type="evidence" value="ECO:0007669"/>
    <property type="project" value="UniProtKB-KW"/>
</dbReference>
<dbReference type="InterPro" id="IPR036388">
    <property type="entry name" value="WH-like_DNA-bd_sf"/>
</dbReference>
<keyword evidence="3" id="KW-0804">Transcription</keyword>
<dbReference type="InterPro" id="IPR036390">
    <property type="entry name" value="WH_DNA-bd_sf"/>
</dbReference>
<feature type="compositionally biased region" description="Basic residues" evidence="4">
    <location>
        <begin position="136"/>
        <end position="164"/>
    </location>
</feature>
<dbReference type="SUPFAM" id="SSF46785">
    <property type="entry name" value="Winged helix' DNA-binding domain"/>
    <property type="match status" value="1"/>
</dbReference>
<evidence type="ECO:0000256" key="4">
    <source>
        <dbReference type="SAM" id="MobiDB-lite"/>
    </source>
</evidence>
<comment type="caution">
    <text evidence="6">The sequence shown here is derived from an EMBL/GenBank/DDBJ whole genome shotgun (WGS) entry which is preliminary data.</text>
</comment>
<dbReference type="SMART" id="SM00418">
    <property type="entry name" value="HTH_ARSR"/>
    <property type="match status" value="1"/>
</dbReference>
<sequence length="164" mass="17106">MHNSDMQTAFDVLVDGNRRAILAELRLGDRSTGQLAAHLGLSQPGTSRHLRALREAGFVTVQPRAQQRIYSLAATAFDDLDAWLQGYRPAAAGASDPLGDSVPVTRAADAGPSDAQAASRPSAVPSAALQPAKSPKPSKSHKKSAKSKAGKSRKPAKSGGSRKS</sequence>
<dbReference type="PANTHER" id="PTHR33154">
    <property type="entry name" value="TRANSCRIPTIONAL REGULATOR, ARSR FAMILY"/>
    <property type="match status" value="1"/>
</dbReference>
<dbReference type="PANTHER" id="PTHR33154:SF33">
    <property type="entry name" value="TRANSCRIPTIONAL REPRESSOR SDPR"/>
    <property type="match status" value="1"/>
</dbReference>
<organism evidence="6 7">
    <name type="scientific">Cryobacterium zhongshanensis</name>
    <dbReference type="NCBI Taxonomy" id="2928153"/>
    <lineage>
        <taxon>Bacteria</taxon>
        <taxon>Bacillati</taxon>
        <taxon>Actinomycetota</taxon>
        <taxon>Actinomycetes</taxon>
        <taxon>Micrococcales</taxon>
        <taxon>Microbacteriaceae</taxon>
        <taxon>Cryobacterium</taxon>
    </lineage>
</organism>
<feature type="domain" description="HTH arsR-type" evidence="5">
    <location>
        <begin position="1"/>
        <end position="92"/>
    </location>
</feature>
<reference evidence="6" key="1">
    <citation type="submission" date="2022-03" db="EMBL/GenBank/DDBJ databases">
        <title>Cryobacterium sp. nov. strain ZS14-85, isolated from Antarctic soil.</title>
        <authorList>
            <person name="Li J."/>
            <person name="Niu G."/>
        </authorList>
    </citation>
    <scope>NUCLEOTIDE SEQUENCE</scope>
    <source>
        <strain evidence="6">ZS14-85</strain>
    </source>
</reference>
<proteinExistence type="predicted"/>
<dbReference type="PRINTS" id="PR00778">
    <property type="entry name" value="HTHARSR"/>
</dbReference>
<dbReference type="AlphaFoldDB" id="A0AA41QTF0"/>
<dbReference type="RefSeq" id="WP_243011138.1">
    <property type="nucleotide sequence ID" value="NZ_JALGAR010000001.1"/>
</dbReference>
<dbReference type="NCBIfam" id="NF033788">
    <property type="entry name" value="HTH_metalloreg"/>
    <property type="match status" value="1"/>
</dbReference>
<evidence type="ECO:0000313" key="7">
    <source>
        <dbReference type="Proteomes" id="UP001165341"/>
    </source>
</evidence>
<feature type="compositionally biased region" description="Low complexity" evidence="4">
    <location>
        <begin position="107"/>
        <end position="135"/>
    </location>
</feature>
<gene>
    <name evidence="6" type="ORF">MQH31_04890</name>
</gene>
<dbReference type="InterPro" id="IPR011991">
    <property type="entry name" value="ArsR-like_HTH"/>
</dbReference>
<evidence type="ECO:0000256" key="2">
    <source>
        <dbReference type="ARBA" id="ARBA00023125"/>
    </source>
</evidence>
<keyword evidence="2" id="KW-0238">DNA-binding</keyword>
<dbReference type="InterPro" id="IPR001845">
    <property type="entry name" value="HTH_ArsR_DNA-bd_dom"/>
</dbReference>
<keyword evidence="7" id="KW-1185">Reference proteome</keyword>
<evidence type="ECO:0000256" key="1">
    <source>
        <dbReference type="ARBA" id="ARBA00023015"/>
    </source>
</evidence>
<feature type="region of interest" description="Disordered" evidence="4">
    <location>
        <begin position="91"/>
        <end position="164"/>
    </location>
</feature>
<dbReference type="Proteomes" id="UP001165341">
    <property type="component" value="Unassembled WGS sequence"/>
</dbReference>
<dbReference type="EMBL" id="JALGAR010000001">
    <property type="protein sequence ID" value="MCI4657149.1"/>
    <property type="molecule type" value="Genomic_DNA"/>
</dbReference>
<evidence type="ECO:0000313" key="6">
    <source>
        <dbReference type="EMBL" id="MCI4657149.1"/>
    </source>
</evidence>
<evidence type="ECO:0000259" key="5">
    <source>
        <dbReference type="PROSITE" id="PS50987"/>
    </source>
</evidence>
<dbReference type="Gene3D" id="1.10.10.10">
    <property type="entry name" value="Winged helix-like DNA-binding domain superfamily/Winged helix DNA-binding domain"/>
    <property type="match status" value="1"/>
</dbReference>
<protein>
    <submittedName>
        <fullName evidence="6">Metalloregulator ArsR/SmtB family transcription factor</fullName>
    </submittedName>
</protein>
<accession>A0AA41QTF0</accession>
<dbReference type="CDD" id="cd00090">
    <property type="entry name" value="HTH_ARSR"/>
    <property type="match status" value="1"/>
</dbReference>
<name>A0AA41QTF0_9MICO</name>
<evidence type="ECO:0000256" key="3">
    <source>
        <dbReference type="ARBA" id="ARBA00023163"/>
    </source>
</evidence>
<keyword evidence="1" id="KW-0805">Transcription regulation</keyword>
<dbReference type="Pfam" id="PF01022">
    <property type="entry name" value="HTH_5"/>
    <property type="match status" value="1"/>
</dbReference>
<dbReference type="GO" id="GO:0003700">
    <property type="term" value="F:DNA-binding transcription factor activity"/>
    <property type="evidence" value="ECO:0007669"/>
    <property type="project" value="InterPro"/>
</dbReference>